<dbReference type="InterPro" id="IPR003140">
    <property type="entry name" value="PLipase/COase/thioEstase"/>
</dbReference>
<sequence>MSTIDPNPHKEQGLEIYGAPLNQAKLAVVLLHGRRQSALDAYKNGEAIGLADVAYILPIAKDRTWYPHSFMAPLESNQPALDQALDCVEATIEELRGYGFANRQIVLMGFSQGACLAAEFIYRRPSPIGGLIAFSGGLFGPDESAWGEPTAALDFPAFFGTSDSDSWMPLERIQRSAEAFRRAGAKVDFRVYPDMPHHVCADEIDAARDLLSALLQPQTSLS</sequence>
<keyword evidence="2" id="KW-0378">Hydrolase</keyword>
<dbReference type="RefSeq" id="WP_081554809.1">
    <property type="nucleotide sequence ID" value="NZ_JBBIGS010000054.1"/>
</dbReference>
<dbReference type="PANTHER" id="PTHR10655:SF17">
    <property type="entry name" value="LYSOPHOSPHOLIPASE-LIKE PROTEIN 1"/>
    <property type="match status" value="1"/>
</dbReference>
<dbReference type="AlphaFoldDB" id="A0A1W0D6V0"/>
<evidence type="ECO:0000313" key="5">
    <source>
        <dbReference type="Proteomes" id="UP000192721"/>
    </source>
</evidence>
<comment type="similarity">
    <text evidence="1">Belongs to the AB hydrolase superfamily. AB hydrolase 2 family.</text>
</comment>
<reference evidence="4 5" key="1">
    <citation type="submission" date="2017-02" db="EMBL/GenBank/DDBJ databases">
        <title>Chromobacterium haemolyticum H5244.</title>
        <authorList>
            <person name="Gulvik C.A."/>
        </authorList>
    </citation>
    <scope>NUCLEOTIDE SEQUENCE [LARGE SCALE GENOMIC DNA]</scope>
    <source>
        <strain evidence="4 5">H5244</strain>
    </source>
</reference>
<evidence type="ECO:0000259" key="3">
    <source>
        <dbReference type="Pfam" id="PF02230"/>
    </source>
</evidence>
<accession>A0A1W0D6V0</accession>
<dbReference type="InterPro" id="IPR050565">
    <property type="entry name" value="LYPA1-2/EST-like"/>
</dbReference>
<feature type="domain" description="Phospholipase/carboxylesterase/thioesterase" evidence="3">
    <location>
        <begin position="24"/>
        <end position="213"/>
    </location>
</feature>
<dbReference type="GO" id="GO:0016787">
    <property type="term" value="F:hydrolase activity"/>
    <property type="evidence" value="ECO:0007669"/>
    <property type="project" value="UniProtKB-KW"/>
</dbReference>
<dbReference type="PANTHER" id="PTHR10655">
    <property type="entry name" value="LYSOPHOSPHOLIPASE-RELATED"/>
    <property type="match status" value="1"/>
</dbReference>
<dbReference type="Gene3D" id="3.40.50.1820">
    <property type="entry name" value="alpha/beta hydrolase"/>
    <property type="match status" value="1"/>
</dbReference>
<dbReference type="InterPro" id="IPR029058">
    <property type="entry name" value="AB_hydrolase_fold"/>
</dbReference>
<organism evidence="4 5">
    <name type="scientific">Chromobacterium haemolyticum</name>
    <dbReference type="NCBI Taxonomy" id="394935"/>
    <lineage>
        <taxon>Bacteria</taxon>
        <taxon>Pseudomonadati</taxon>
        <taxon>Pseudomonadota</taxon>
        <taxon>Betaproteobacteria</taxon>
        <taxon>Neisseriales</taxon>
        <taxon>Chromobacteriaceae</taxon>
        <taxon>Chromobacterium</taxon>
    </lineage>
</organism>
<comment type="caution">
    <text evidence="4">The sequence shown here is derived from an EMBL/GenBank/DDBJ whole genome shotgun (WGS) entry which is preliminary data.</text>
</comment>
<protein>
    <recommendedName>
        <fullName evidence="3">Phospholipase/carboxylesterase/thioesterase domain-containing protein</fullName>
    </recommendedName>
</protein>
<gene>
    <name evidence="4" type="ORF">B0T45_05120</name>
</gene>
<name>A0A1W0D6V0_9NEIS</name>
<evidence type="ECO:0000313" key="4">
    <source>
        <dbReference type="EMBL" id="OQS42747.1"/>
    </source>
</evidence>
<dbReference type="EMBL" id="MUKV01000004">
    <property type="protein sequence ID" value="OQS42747.1"/>
    <property type="molecule type" value="Genomic_DNA"/>
</dbReference>
<dbReference type="Proteomes" id="UP000192721">
    <property type="component" value="Unassembled WGS sequence"/>
</dbReference>
<proteinExistence type="inferred from homology"/>
<dbReference type="Pfam" id="PF02230">
    <property type="entry name" value="Abhydrolase_2"/>
    <property type="match status" value="1"/>
</dbReference>
<evidence type="ECO:0000256" key="2">
    <source>
        <dbReference type="ARBA" id="ARBA00022801"/>
    </source>
</evidence>
<evidence type="ECO:0000256" key="1">
    <source>
        <dbReference type="ARBA" id="ARBA00006499"/>
    </source>
</evidence>
<dbReference type="SUPFAM" id="SSF53474">
    <property type="entry name" value="alpha/beta-Hydrolases"/>
    <property type="match status" value="1"/>
</dbReference>